<dbReference type="GO" id="GO:0005886">
    <property type="term" value="C:plasma membrane"/>
    <property type="evidence" value="ECO:0007669"/>
    <property type="project" value="UniProtKB-SubCell"/>
</dbReference>
<dbReference type="InterPro" id="IPR007272">
    <property type="entry name" value="Sulf_transp_TsuA/YedE"/>
</dbReference>
<evidence type="ECO:0000256" key="4">
    <source>
        <dbReference type="ARBA" id="ARBA00022519"/>
    </source>
</evidence>
<protein>
    <submittedName>
        <fullName evidence="9">Uncharacterized protein</fullName>
    </submittedName>
</protein>
<evidence type="ECO:0000256" key="2">
    <source>
        <dbReference type="ARBA" id="ARBA00022448"/>
    </source>
</evidence>
<dbReference type="AlphaFoldDB" id="A0A0W8FQE4"/>
<feature type="transmembrane region" description="Helical" evidence="8">
    <location>
        <begin position="12"/>
        <end position="33"/>
    </location>
</feature>
<name>A0A0W8FQE4_9ZZZZ</name>
<feature type="transmembrane region" description="Helical" evidence="8">
    <location>
        <begin position="113"/>
        <end position="130"/>
    </location>
</feature>
<dbReference type="EMBL" id="LNQE01000920">
    <property type="protein sequence ID" value="KUG23100.1"/>
    <property type="molecule type" value="Genomic_DNA"/>
</dbReference>
<organism evidence="9">
    <name type="scientific">hydrocarbon metagenome</name>
    <dbReference type="NCBI Taxonomy" id="938273"/>
    <lineage>
        <taxon>unclassified sequences</taxon>
        <taxon>metagenomes</taxon>
        <taxon>ecological metagenomes</taxon>
    </lineage>
</organism>
<evidence type="ECO:0000256" key="3">
    <source>
        <dbReference type="ARBA" id="ARBA00022475"/>
    </source>
</evidence>
<dbReference type="PANTHER" id="PTHR30574:SF1">
    <property type="entry name" value="SULPHUR TRANSPORT DOMAIN-CONTAINING PROTEIN"/>
    <property type="match status" value="1"/>
</dbReference>
<gene>
    <name evidence="9" type="ORF">ASZ90_007094</name>
</gene>
<proteinExistence type="predicted"/>
<evidence type="ECO:0000256" key="8">
    <source>
        <dbReference type="SAM" id="Phobius"/>
    </source>
</evidence>
<evidence type="ECO:0000256" key="6">
    <source>
        <dbReference type="ARBA" id="ARBA00022989"/>
    </source>
</evidence>
<keyword evidence="3" id="KW-1003">Cell membrane</keyword>
<keyword evidence="6 8" id="KW-1133">Transmembrane helix</keyword>
<evidence type="ECO:0000313" key="9">
    <source>
        <dbReference type="EMBL" id="KUG23100.1"/>
    </source>
</evidence>
<evidence type="ECO:0000256" key="5">
    <source>
        <dbReference type="ARBA" id="ARBA00022692"/>
    </source>
</evidence>
<feature type="transmembrane region" description="Helical" evidence="8">
    <location>
        <begin position="70"/>
        <end position="88"/>
    </location>
</feature>
<accession>A0A0W8FQE4</accession>
<sequence length="132" mass="14432">MNVLREKKWSPYAAGVLAGLLLILSVLITGKYFGASTTFVRAAGLIEQTIAPDKVAGMEYFIKEKVKIDWQFLFVVGVFFGSLASALLSKENKAVAVPQIWEGRFGTSRTKRWIAAFLGGIILMFGARLADG</sequence>
<comment type="subcellular location">
    <subcellularLocation>
        <location evidence="1">Cell inner membrane</location>
        <topology evidence="1">Multi-pass membrane protein</topology>
    </subcellularLocation>
</comment>
<keyword evidence="4" id="KW-0997">Cell inner membrane</keyword>
<keyword evidence="2" id="KW-0813">Transport</keyword>
<dbReference type="Pfam" id="PF04143">
    <property type="entry name" value="Sulf_transp"/>
    <property type="match status" value="1"/>
</dbReference>
<evidence type="ECO:0000256" key="1">
    <source>
        <dbReference type="ARBA" id="ARBA00004429"/>
    </source>
</evidence>
<evidence type="ECO:0000256" key="7">
    <source>
        <dbReference type="ARBA" id="ARBA00023136"/>
    </source>
</evidence>
<dbReference type="PANTHER" id="PTHR30574">
    <property type="entry name" value="INNER MEMBRANE PROTEIN YEDE"/>
    <property type="match status" value="1"/>
</dbReference>
<reference evidence="9" key="1">
    <citation type="journal article" date="2015" name="Proc. Natl. Acad. Sci. U.S.A.">
        <title>Networks of energetic and metabolic interactions define dynamics in microbial communities.</title>
        <authorList>
            <person name="Embree M."/>
            <person name="Liu J.K."/>
            <person name="Al-Bassam M.M."/>
            <person name="Zengler K."/>
        </authorList>
    </citation>
    <scope>NUCLEOTIDE SEQUENCE</scope>
</reference>
<comment type="caution">
    <text evidence="9">The sequence shown here is derived from an EMBL/GenBank/DDBJ whole genome shotgun (WGS) entry which is preliminary data.</text>
</comment>
<keyword evidence="5 8" id="KW-0812">Transmembrane</keyword>
<keyword evidence="7 8" id="KW-0472">Membrane</keyword>